<dbReference type="InterPro" id="IPR000210">
    <property type="entry name" value="BTB/POZ_dom"/>
</dbReference>
<reference evidence="2 3" key="1">
    <citation type="submission" date="2019-02" db="EMBL/GenBank/DDBJ databases">
        <title>Genome sequencing of the rare red list fungi Antrodiella citrinella (Flaviporus citrinellus).</title>
        <authorList>
            <person name="Buettner E."/>
            <person name="Kellner H."/>
        </authorList>
    </citation>
    <scope>NUCLEOTIDE SEQUENCE [LARGE SCALE GENOMIC DNA]</scope>
    <source>
        <strain evidence="2 3">DSM 108506</strain>
    </source>
</reference>
<protein>
    <recommendedName>
        <fullName evidence="1">BTB domain-containing protein</fullName>
    </recommendedName>
</protein>
<dbReference type="Proteomes" id="UP000308730">
    <property type="component" value="Unassembled WGS sequence"/>
</dbReference>
<sequence length="288" mass="33368">MPSTSSYYFTGGMLYFEVQGKIFRIHEDILVARSTFFKQMFSLPREGVREVEGQTEEAPIVVPGVTSQDFTSVLLFLYGREFDRCHKFSEDSLAGILRLSNKWQIPGGRAFVIPQLTAQSDIDPVVWFSLASHERVRQWFMPSFVAAAAKSFTEDDIFLIGVTWTAYFTQLREQQLNFRRLAYFTQPPTRAELDECPSECHKKWPLIWRYFHVAWFYADGFLGYKELLDMLEEVNAVNHGICETCFEAVEEDLQNNSMLRMESELLLDSARKAMAMVVFDDDIDDDDD</sequence>
<dbReference type="SMART" id="SM00225">
    <property type="entry name" value="BTB"/>
    <property type="match status" value="1"/>
</dbReference>
<comment type="caution">
    <text evidence="2">The sequence shown here is derived from an EMBL/GenBank/DDBJ whole genome shotgun (WGS) entry which is preliminary data.</text>
</comment>
<dbReference type="Pfam" id="PF00651">
    <property type="entry name" value="BTB"/>
    <property type="match status" value="1"/>
</dbReference>
<evidence type="ECO:0000259" key="1">
    <source>
        <dbReference type="PROSITE" id="PS50097"/>
    </source>
</evidence>
<dbReference type="AlphaFoldDB" id="A0A4S4N2C1"/>
<accession>A0A4S4N2C1</accession>
<dbReference type="Gene3D" id="3.30.710.10">
    <property type="entry name" value="Potassium Channel Kv1.1, Chain A"/>
    <property type="match status" value="1"/>
</dbReference>
<dbReference type="PROSITE" id="PS50097">
    <property type="entry name" value="BTB"/>
    <property type="match status" value="1"/>
</dbReference>
<organism evidence="2 3">
    <name type="scientific">Antrodiella citrinella</name>
    <dbReference type="NCBI Taxonomy" id="2447956"/>
    <lineage>
        <taxon>Eukaryota</taxon>
        <taxon>Fungi</taxon>
        <taxon>Dikarya</taxon>
        <taxon>Basidiomycota</taxon>
        <taxon>Agaricomycotina</taxon>
        <taxon>Agaricomycetes</taxon>
        <taxon>Polyporales</taxon>
        <taxon>Steccherinaceae</taxon>
        <taxon>Antrodiella</taxon>
    </lineage>
</organism>
<dbReference type="InterPro" id="IPR011333">
    <property type="entry name" value="SKP1/BTB/POZ_sf"/>
</dbReference>
<keyword evidence="3" id="KW-1185">Reference proteome</keyword>
<gene>
    <name evidence="2" type="ORF">EUX98_g1095</name>
</gene>
<dbReference type="CDD" id="cd18186">
    <property type="entry name" value="BTB_POZ_ZBTB_KLHL-like"/>
    <property type="match status" value="1"/>
</dbReference>
<feature type="domain" description="BTB" evidence="1">
    <location>
        <begin position="10"/>
        <end position="86"/>
    </location>
</feature>
<dbReference type="EMBL" id="SGPM01000011">
    <property type="protein sequence ID" value="THH33082.1"/>
    <property type="molecule type" value="Genomic_DNA"/>
</dbReference>
<name>A0A4S4N2C1_9APHY</name>
<proteinExistence type="predicted"/>
<evidence type="ECO:0000313" key="3">
    <source>
        <dbReference type="Proteomes" id="UP000308730"/>
    </source>
</evidence>
<evidence type="ECO:0000313" key="2">
    <source>
        <dbReference type="EMBL" id="THH33082.1"/>
    </source>
</evidence>
<dbReference type="OrthoDB" id="2367075at2759"/>
<dbReference type="SUPFAM" id="SSF54695">
    <property type="entry name" value="POZ domain"/>
    <property type="match status" value="1"/>
</dbReference>